<dbReference type="PANTHER" id="PTHR33202:SF7">
    <property type="entry name" value="FERRIC UPTAKE REGULATION PROTEIN"/>
    <property type="match status" value="1"/>
</dbReference>
<keyword evidence="1" id="KW-0862">Zinc</keyword>
<evidence type="ECO:0000313" key="4">
    <source>
        <dbReference type="Proteomes" id="UP000680067"/>
    </source>
</evidence>
<dbReference type="GO" id="GO:0045892">
    <property type="term" value="P:negative regulation of DNA-templated transcription"/>
    <property type="evidence" value="ECO:0007669"/>
    <property type="project" value="TreeGrafter"/>
</dbReference>
<keyword evidence="1" id="KW-0479">Metal-binding</keyword>
<dbReference type="AlphaFoldDB" id="A0A941DMF7"/>
<comment type="cofactor">
    <cofactor evidence="2">
        <name>Mn(2+)</name>
        <dbReference type="ChEBI" id="CHEBI:29035"/>
    </cofactor>
    <cofactor evidence="2">
        <name>Fe(2+)</name>
        <dbReference type="ChEBI" id="CHEBI:29033"/>
    </cofactor>
    <text evidence="2">Binds 1 Mn(2+) or Fe(2+) ion per subunit.</text>
</comment>
<dbReference type="GO" id="GO:0008270">
    <property type="term" value="F:zinc ion binding"/>
    <property type="evidence" value="ECO:0007669"/>
    <property type="project" value="TreeGrafter"/>
</dbReference>
<dbReference type="GO" id="GO:0000976">
    <property type="term" value="F:transcription cis-regulatory region binding"/>
    <property type="evidence" value="ECO:0007669"/>
    <property type="project" value="TreeGrafter"/>
</dbReference>
<organism evidence="3 4">
    <name type="scientific">Undibacterium luofuense</name>
    <dbReference type="NCBI Taxonomy" id="2828733"/>
    <lineage>
        <taxon>Bacteria</taxon>
        <taxon>Pseudomonadati</taxon>
        <taxon>Pseudomonadota</taxon>
        <taxon>Betaproteobacteria</taxon>
        <taxon>Burkholderiales</taxon>
        <taxon>Oxalobacteraceae</taxon>
        <taxon>Undibacterium</taxon>
    </lineage>
</organism>
<evidence type="ECO:0000256" key="1">
    <source>
        <dbReference type="PIRSR" id="PIRSR602481-1"/>
    </source>
</evidence>
<dbReference type="Gene3D" id="1.10.10.10">
    <property type="entry name" value="Winged helix-like DNA-binding domain superfamily/Winged helix DNA-binding domain"/>
    <property type="match status" value="1"/>
</dbReference>
<dbReference type="InterPro" id="IPR036390">
    <property type="entry name" value="WH_DNA-bd_sf"/>
</dbReference>
<keyword evidence="4" id="KW-1185">Reference proteome</keyword>
<feature type="binding site" evidence="1">
    <location>
        <position position="110"/>
    </location>
    <ligand>
        <name>Zn(2+)</name>
        <dbReference type="ChEBI" id="CHEBI:29105"/>
    </ligand>
</feature>
<evidence type="ECO:0000256" key="2">
    <source>
        <dbReference type="PIRSR" id="PIRSR602481-2"/>
    </source>
</evidence>
<accession>A0A941DMF7</accession>
<dbReference type="GO" id="GO:0003700">
    <property type="term" value="F:DNA-binding transcription factor activity"/>
    <property type="evidence" value="ECO:0007669"/>
    <property type="project" value="InterPro"/>
</dbReference>
<comment type="caution">
    <text evidence="3">The sequence shown here is derived from an EMBL/GenBank/DDBJ whole genome shotgun (WGS) entry which is preliminary data.</text>
</comment>
<feature type="binding site" evidence="1">
    <location>
        <position position="154"/>
    </location>
    <ligand>
        <name>Zn(2+)</name>
        <dbReference type="ChEBI" id="CHEBI:29105"/>
    </ligand>
</feature>
<dbReference type="RefSeq" id="WP_212687551.1">
    <property type="nucleotide sequence ID" value="NZ_JAGSPN010000005.1"/>
</dbReference>
<evidence type="ECO:0000313" key="3">
    <source>
        <dbReference type="EMBL" id="MBR7782212.1"/>
    </source>
</evidence>
<feature type="binding site" evidence="2">
    <location>
        <position position="127"/>
    </location>
    <ligand>
        <name>Fe cation</name>
        <dbReference type="ChEBI" id="CHEBI:24875"/>
    </ligand>
</feature>
<dbReference type="Proteomes" id="UP000680067">
    <property type="component" value="Unassembled WGS sequence"/>
</dbReference>
<dbReference type="GO" id="GO:1900376">
    <property type="term" value="P:regulation of secondary metabolite biosynthetic process"/>
    <property type="evidence" value="ECO:0007669"/>
    <property type="project" value="TreeGrafter"/>
</dbReference>
<protein>
    <submittedName>
        <fullName evidence="3">Transcriptional repressor</fullName>
    </submittedName>
</protein>
<dbReference type="InterPro" id="IPR036388">
    <property type="entry name" value="WH-like_DNA-bd_sf"/>
</dbReference>
<dbReference type="Pfam" id="PF01475">
    <property type="entry name" value="FUR"/>
    <property type="match status" value="1"/>
</dbReference>
<dbReference type="SUPFAM" id="SSF46785">
    <property type="entry name" value="Winged helix' DNA-binding domain"/>
    <property type="match status" value="1"/>
</dbReference>
<feature type="binding site" evidence="1">
    <location>
        <position position="107"/>
    </location>
    <ligand>
        <name>Zn(2+)</name>
        <dbReference type="ChEBI" id="CHEBI:29105"/>
    </ligand>
</feature>
<dbReference type="PANTHER" id="PTHR33202">
    <property type="entry name" value="ZINC UPTAKE REGULATION PROTEIN"/>
    <property type="match status" value="1"/>
</dbReference>
<keyword evidence="2" id="KW-0408">Iron</keyword>
<sequence length="162" mass="18237">MAPDLSIPSKALLKEADRQLRAFSVRVTASRLDVLCVLLRARRALTHQEIHDDIPDLDRVTLYRTLDCLTEHGIAHKISGDDRVFRYASQQHTLQAVSNHQHSHFKCTRCAQIFCLDESLSATQLPETLNTSLQAIMGAGYVCHELELTIKGWCKHCASLSE</sequence>
<dbReference type="EMBL" id="JAGSPN010000005">
    <property type="protein sequence ID" value="MBR7782212.1"/>
    <property type="molecule type" value="Genomic_DNA"/>
</dbReference>
<comment type="cofactor">
    <cofactor evidence="1">
        <name>Zn(2+)</name>
        <dbReference type="ChEBI" id="CHEBI:29105"/>
    </cofactor>
    <text evidence="1">Binds 1 zinc ion per subunit.</text>
</comment>
<reference evidence="3" key="1">
    <citation type="submission" date="2021-04" db="EMBL/GenBank/DDBJ databases">
        <title>novel species isolated from subtropical streams in China.</title>
        <authorList>
            <person name="Lu H."/>
        </authorList>
    </citation>
    <scope>NUCLEOTIDE SEQUENCE</scope>
    <source>
        <strain evidence="3">LFS511W</strain>
    </source>
</reference>
<gene>
    <name evidence="3" type="ORF">KDM89_08670</name>
</gene>
<name>A0A941DMF7_9BURK</name>
<proteinExistence type="predicted"/>
<dbReference type="InterPro" id="IPR002481">
    <property type="entry name" value="FUR"/>
</dbReference>
<feature type="binding site" evidence="1">
    <location>
        <position position="157"/>
    </location>
    <ligand>
        <name>Zn(2+)</name>
        <dbReference type="ChEBI" id="CHEBI:29105"/>
    </ligand>
</feature>